<evidence type="ECO:0000259" key="6">
    <source>
        <dbReference type="SMART" id="SM00363"/>
    </source>
</evidence>
<sequence>MRIDDVLVSYTTMKKSEVKKIIKQNRVLVDGIPINLINHQVDSNINEVKLDGKPVQFPVHRYLMLNKVIRTLSANQDASLPVVFDALSPDINREGLYIIGRLDFLSEGLILITDNGKLGRKLLEPEAHVEKVYEVVTKEPLSETAVAEFASGLVIDGTVKLAPAKLVVMSEHTASITISEGKNRQIRKMFLSIGVLVTKLVRTEIGPIKLDKQLASGDYRSLTKSEIKALSRYFN</sequence>
<evidence type="ECO:0000256" key="3">
    <source>
        <dbReference type="ARBA" id="ARBA00023235"/>
    </source>
</evidence>
<comment type="similarity">
    <text evidence="1 5">Belongs to the pseudouridine synthase RsuA family.</text>
</comment>
<dbReference type="EC" id="5.4.99.-" evidence="5"/>
<dbReference type="GO" id="GO:0120159">
    <property type="term" value="F:rRNA pseudouridine synthase activity"/>
    <property type="evidence" value="ECO:0007669"/>
    <property type="project" value="UniProtKB-ARBA"/>
</dbReference>
<dbReference type="SMART" id="SM00363">
    <property type="entry name" value="S4"/>
    <property type="match status" value="1"/>
</dbReference>
<feature type="domain" description="RNA-binding S4" evidence="6">
    <location>
        <begin position="1"/>
        <end position="60"/>
    </location>
</feature>
<dbReference type="Proteomes" id="UP000033166">
    <property type="component" value="Chromosome I"/>
</dbReference>
<dbReference type="InterPro" id="IPR020094">
    <property type="entry name" value="TruA/RsuA/RluB/E/F_N"/>
</dbReference>
<dbReference type="EMBL" id="LN774769">
    <property type="protein sequence ID" value="CEN27598.1"/>
    <property type="molecule type" value="Genomic_DNA"/>
</dbReference>
<dbReference type="SUPFAM" id="SSF55174">
    <property type="entry name" value="Alpha-L RNA-binding motif"/>
    <property type="match status" value="1"/>
</dbReference>
<name>A0A0D6DUZ5_9LACT</name>
<dbReference type="PROSITE" id="PS50889">
    <property type="entry name" value="S4"/>
    <property type="match status" value="1"/>
</dbReference>
<dbReference type="STRING" id="1364.LP2241_20018"/>
<dbReference type="NCBIfam" id="TIGR00093">
    <property type="entry name" value="pseudouridine synthase"/>
    <property type="match status" value="1"/>
</dbReference>
<dbReference type="InterPro" id="IPR042092">
    <property type="entry name" value="PsdUridine_s_RsuA/RluB/E/F_cat"/>
</dbReference>
<dbReference type="InterPro" id="IPR000748">
    <property type="entry name" value="PsdUridine_synth_RsuA/RluB/E/F"/>
</dbReference>
<dbReference type="KEGG" id="lpk:LACPI_0398"/>
<dbReference type="InterPro" id="IPR018496">
    <property type="entry name" value="PsdUridine_synth_RsuA/RluB_CS"/>
</dbReference>
<dbReference type="InterPro" id="IPR050343">
    <property type="entry name" value="RsuA_PseudoU_synthase"/>
</dbReference>
<organism evidence="7 8">
    <name type="scientific">Pseudolactococcus piscium MKFS47</name>
    <dbReference type="NCBI Taxonomy" id="297352"/>
    <lineage>
        <taxon>Bacteria</taxon>
        <taxon>Bacillati</taxon>
        <taxon>Bacillota</taxon>
        <taxon>Bacilli</taxon>
        <taxon>Lactobacillales</taxon>
        <taxon>Streptococcaceae</taxon>
        <taxon>Pseudolactococcus</taxon>
    </lineage>
</organism>
<dbReference type="Gene3D" id="3.30.70.580">
    <property type="entry name" value="Pseudouridine synthase I, catalytic domain, N-terminal subdomain"/>
    <property type="match status" value="1"/>
</dbReference>
<dbReference type="HOGENOM" id="CLU_024979_1_2_9"/>
<reference evidence="8" key="1">
    <citation type="submission" date="2015-01" db="EMBL/GenBank/DDBJ databases">
        <authorList>
            <person name="Andreevskaya M."/>
        </authorList>
    </citation>
    <scope>NUCLEOTIDE SEQUENCE [LARGE SCALE GENOMIC DNA]</scope>
    <source>
        <strain evidence="8">MKFS47</strain>
    </source>
</reference>
<dbReference type="SUPFAM" id="SSF55120">
    <property type="entry name" value="Pseudouridine synthase"/>
    <property type="match status" value="1"/>
</dbReference>
<dbReference type="InterPro" id="IPR036986">
    <property type="entry name" value="S4_RNA-bd_sf"/>
</dbReference>
<dbReference type="GO" id="GO:0000455">
    <property type="term" value="P:enzyme-directed rRNA pseudouridine synthesis"/>
    <property type="evidence" value="ECO:0007669"/>
    <property type="project" value="UniProtKB-ARBA"/>
</dbReference>
<keyword evidence="3 5" id="KW-0413">Isomerase</keyword>
<evidence type="ECO:0000256" key="2">
    <source>
        <dbReference type="ARBA" id="ARBA00022884"/>
    </source>
</evidence>
<dbReference type="InterPro" id="IPR006145">
    <property type="entry name" value="PsdUridine_synth_RsuA/RluA"/>
</dbReference>
<evidence type="ECO:0000256" key="4">
    <source>
        <dbReference type="PROSITE-ProRule" id="PRU00182"/>
    </source>
</evidence>
<evidence type="ECO:0000256" key="1">
    <source>
        <dbReference type="ARBA" id="ARBA00008348"/>
    </source>
</evidence>
<dbReference type="PANTHER" id="PTHR47683">
    <property type="entry name" value="PSEUDOURIDINE SYNTHASE FAMILY PROTEIN-RELATED"/>
    <property type="match status" value="1"/>
</dbReference>
<proteinExistence type="inferred from homology"/>
<dbReference type="PROSITE" id="PS01149">
    <property type="entry name" value="PSI_RSU"/>
    <property type="match status" value="1"/>
</dbReference>
<dbReference type="AlphaFoldDB" id="A0A0D6DUZ5"/>
<gene>
    <name evidence="7" type="ORF">LACPI_0398</name>
</gene>
<dbReference type="Gene3D" id="3.10.290.10">
    <property type="entry name" value="RNA-binding S4 domain"/>
    <property type="match status" value="1"/>
</dbReference>
<dbReference type="Gene3D" id="3.30.70.1560">
    <property type="entry name" value="Alpha-L RNA-binding motif"/>
    <property type="match status" value="1"/>
</dbReference>
<dbReference type="InterPro" id="IPR020103">
    <property type="entry name" value="PsdUridine_synth_cat_dom_sf"/>
</dbReference>
<evidence type="ECO:0000256" key="5">
    <source>
        <dbReference type="RuleBase" id="RU003887"/>
    </source>
</evidence>
<dbReference type="Pfam" id="PF00849">
    <property type="entry name" value="PseudoU_synth_2"/>
    <property type="match status" value="1"/>
</dbReference>
<dbReference type="CDD" id="cd00165">
    <property type="entry name" value="S4"/>
    <property type="match status" value="1"/>
</dbReference>
<dbReference type="Pfam" id="PF01479">
    <property type="entry name" value="S4"/>
    <property type="match status" value="1"/>
</dbReference>
<dbReference type="RefSeq" id="WP_047914858.1">
    <property type="nucleotide sequence ID" value="NZ_LN774769.1"/>
</dbReference>
<evidence type="ECO:0000313" key="7">
    <source>
        <dbReference type="EMBL" id="CEN27598.1"/>
    </source>
</evidence>
<dbReference type="PANTHER" id="PTHR47683:SF4">
    <property type="entry name" value="PSEUDOURIDINE SYNTHASE"/>
    <property type="match status" value="1"/>
</dbReference>
<dbReference type="GO" id="GO:0003723">
    <property type="term" value="F:RNA binding"/>
    <property type="evidence" value="ECO:0007669"/>
    <property type="project" value="UniProtKB-KW"/>
</dbReference>
<evidence type="ECO:0000313" key="8">
    <source>
        <dbReference type="Proteomes" id="UP000033166"/>
    </source>
</evidence>
<accession>A0A0D6DUZ5</accession>
<keyword evidence="2 4" id="KW-0694">RNA-binding</keyword>
<protein>
    <recommendedName>
        <fullName evidence="5">Pseudouridine synthase</fullName>
        <ecNumber evidence="5">5.4.99.-</ecNumber>
    </recommendedName>
</protein>
<dbReference type="InterPro" id="IPR002942">
    <property type="entry name" value="S4_RNA-bd"/>
</dbReference>